<evidence type="ECO:0008006" key="3">
    <source>
        <dbReference type="Google" id="ProtNLM"/>
    </source>
</evidence>
<sequence length="75" mass="8406">MYRPHAFLWRPAARERHASKADDLSDGAEALMLCGATHRVVLSWEAWLWSTCAACNAEAHLLVNGPRDMWGSLAR</sequence>
<evidence type="ECO:0000313" key="1">
    <source>
        <dbReference type="EMBL" id="MEY8038834.1"/>
    </source>
</evidence>
<evidence type="ECO:0000313" key="2">
    <source>
        <dbReference type="Proteomes" id="UP001564626"/>
    </source>
</evidence>
<reference evidence="1 2" key="1">
    <citation type="submission" date="2024-08" db="EMBL/GenBank/DDBJ databases">
        <title>Genome mining of Saccharopolyspora cebuensis PGLac3 from Nigerian medicinal plant.</title>
        <authorList>
            <person name="Ezeobiora C.E."/>
            <person name="Igbokwe N.H."/>
            <person name="Amin D.H."/>
            <person name="Mendie U.E."/>
        </authorList>
    </citation>
    <scope>NUCLEOTIDE SEQUENCE [LARGE SCALE GENOMIC DNA]</scope>
    <source>
        <strain evidence="1 2">PGLac3</strain>
    </source>
</reference>
<dbReference type="RefSeq" id="WP_345367784.1">
    <property type="nucleotide sequence ID" value="NZ_BAABII010000019.1"/>
</dbReference>
<proteinExistence type="predicted"/>
<name>A0ABV4CDG5_9PSEU</name>
<gene>
    <name evidence="1" type="ORF">AB8O55_05455</name>
</gene>
<dbReference type="EMBL" id="JBGEHV010000006">
    <property type="protein sequence ID" value="MEY8038834.1"/>
    <property type="molecule type" value="Genomic_DNA"/>
</dbReference>
<organism evidence="1 2">
    <name type="scientific">Saccharopolyspora cebuensis</name>
    <dbReference type="NCBI Taxonomy" id="418759"/>
    <lineage>
        <taxon>Bacteria</taxon>
        <taxon>Bacillati</taxon>
        <taxon>Actinomycetota</taxon>
        <taxon>Actinomycetes</taxon>
        <taxon>Pseudonocardiales</taxon>
        <taxon>Pseudonocardiaceae</taxon>
        <taxon>Saccharopolyspora</taxon>
    </lineage>
</organism>
<protein>
    <recommendedName>
        <fullName evidence="3">Zinc-finger</fullName>
    </recommendedName>
</protein>
<accession>A0ABV4CDG5</accession>
<comment type="caution">
    <text evidence="1">The sequence shown here is derived from an EMBL/GenBank/DDBJ whole genome shotgun (WGS) entry which is preliminary data.</text>
</comment>
<keyword evidence="2" id="KW-1185">Reference proteome</keyword>
<dbReference type="Proteomes" id="UP001564626">
    <property type="component" value="Unassembled WGS sequence"/>
</dbReference>